<evidence type="ECO:0000256" key="7">
    <source>
        <dbReference type="ARBA" id="ARBA00023163"/>
    </source>
</evidence>
<dbReference type="SMART" id="SM00355">
    <property type="entry name" value="ZnF_C2H2"/>
    <property type="match status" value="3"/>
</dbReference>
<dbReference type="InterPro" id="IPR036236">
    <property type="entry name" value="Znf_C2H2_sf"/>
</dbReference>
<dbReference type="AlphaFoldDB" id="A0A1B0AII2"/>
<comment type="subcellular location">
    <subcellularLocation>
        <location evidence="1">Nucleus</location>
    </subcellularLocation>
</comment>
<evidence type="ECO:0000259" key="12">
    <source>
        <dbReference type="PROSITE" id="PS50118"/>
    </source>
</evidence>
<dbReference type="SUPFAM" id="SSF47095">
    <property type="entry name" value="HMG-box"/>
    <property type="match status" value="1"/>
</dbReference>
<feature type="domain" description="HMG box" evidence="12">
    <location>
        <begin position="119"/>
        <end position="193"/>
    </location>
</feature>
<dbReference type="STRING" id="7398.A0A1B0AII2"/>
<dbReference type="GO" id="GO:0001227">
    <property type="term" value="F:DNA-binding transcription repressor activity, RNA polymerase II-specific"/>
    <property type="evidence" value="ECO:0007669"/>
    <property type="project" value="TreeGrafter"/>
</dbReference>
<evidence type="ECO:0000256" key="2">
    <source>
        <dbReference type="ARBA" id="ARBA00022723"/>
    </source>
</evidence>
<evidence type="ECO:0000256" key="6">
    <source>
        <dbReference type="ARBA" id="ARBA00023015"/>
    </source>
</evidence>
<keyword evidence="7" id="KW-0804">Transcription</keyword>
<evidence type="ECO:0008006" key="16">
    <source>
        <dbReference type="Google" id="ProtNLM"/>
    </source>
</evidence>
<dbReference type="PANTHER" id="PTHR15065:SF4">
    <property type="entry name" value="LD18634P"/>
    <property type="match status" value="1"/>
</dbReference>
<keyword evidence="6" id="KW-0805">Transcription regulation</keyword>
<keyword evidence="2" id="KW-0479">Metal-binding</keyword>
<dbReference type="InterPro" id="IPR042972">
    <property type="entry name" value="INSM1/2"/>
</dbReference>
<reference evidence="14" key="2">
    <citation type="submission" date="2020-05" db="UniProtKB">
        <authorList>
            <consortium name="EnsemblMetazoa"/>
        </authorList>
    </citation>
    <scope>IDENTIFICATION</scope>
    <source>
        <strain evidence="14">IAEA</strain>
    </source>
</reference>
<organism evidence="14 15">
    <name type="scientific">Glossina pallidipes</name>
    <name type="common">Tsetse fly</name>
    <dbReference type="NCBI Taxonomy" id="7398"/>
    <lineage>
        <taxon>Eukaryota</taxon>
        <taxon>Metazoa</taxon>
        <taxon>Ecdysozoa</taxon>
        <taxon>Arthropoda</taxon>
        <taxon>Hexapoda</taxon>
        <taxon>Insecta</taxon>
        <taxon>Pterygota</taxon>
        <taxon>Neoptera</taxon>
        <taxon>Endopterygota</taxon>
        <taxon>Diptera</taxon>
        <taxon>Brachycera</taxon>
        <taxon>Muscomorpha</taxon>
        <taxon>Hippoboscoidea</taxon>
        <taxon>Glossinidae</taxon>
        <taxon>Glossina</taxon>
    </lineage>
</organism>
<keyword evidence="4 9" id="KW-0863">Zinc-finger</keyword>
<feature type="region of interest" description="Disordered" evidence="11">
    <location>
        <begin position="300"/>
        <end position="329"/>
    </location>
</feature>
<dbReference type="InterPro" id="IPR036910">
    <property type="entry name" value="HMG_box_dom_sf"/>
</dbReference>
<dbReference type="GO" id="GO:0030182">
    <property type="term" value="P:neuron differentiation"/>
    <property type="evidence" value="ECO:0007669"/>
    <property type="project" value="TreeGrafter"/>
</dbReference>
<dbReference type="Gene3D" id="1.10.30.10">
    <property type="entry name" value="High mobility group box domain"/>
    <property type="match status" value="1"/>
</dbReference>
<feature type="domain" description="C2H2-type" evidence="13">
    <location>
        <begin position="492"/>
        <end position="519"/>
    </location>
</feature>
<name>A0A1B0AII2_GLOPL</name>
<evidence type="ECO:0000256" key="4">
    <source>
        <dbReference type="ARBA" id="ARBA00022771"/>
    </source>
</evidence>
<evidence type="ECO:0000256" key="10">
    <source>
        <dbReference type="PROSITE-ProRule" id="PRU00267"/>
    </source>
</evidence>
<evidence type="ECO:0000256" key="3">
    <source>
        <dbReference type="ARBA" id="ARBA00022737"/>
    </source>
</evidence>
<dbReference type="Pfam" id="PF00096">
    <property type="entry name" value="zf-C2H2"/>
    <property type="match status" value="2"/>
</dbReference>
<dbReference type="Pfam" id="PF00505">
    <property type="entry name" value="HMG_box"/>
    <property type="match status" value="1"/>
</dbReference>
<evidence type="ECO:0000259" key="13">
    <source>
        <dbReference type="PROSITE" id="PS50157"/>
    </source>
</evidence>
<evidence type="ECO:0000256" key="8">
    <source>
        <dbReference type="ARBA" id="ARBA00023242"/>
    </source>
</evidence>
<accession>A0A1B0AII2</accession>
<sequence>MYHGIQNSYKVEHVALTIRIYYPSIFDREMACKRLFQSIQVLAYDVDCNSHDKRDFLRRIPEDAPGNVVPGNQFTYVISEVSQPRFFKEYIFRCAAKPTAEKGEPAKKSSSEKDKIYQKSTAQAAFFVFLFEIRQFVRNSRFKNLQQSKICRIAGRKWREMSTEEKQPYVLWARTNRDKLRGTMVASLPPKYRSRYLNIKTKSEIPLDLSRKPMSPQLVNDVPVASNFTEVYTEPTTTTDTSGVSTTTTVTILETQNHIKPITPPLTPIKRNFSEIESVEVCADNPNKSTKVEILPEECPLENTPTKPIRLTDKAPRTGKSHTSAVANKSSGRHKAIRKLKFDEDTSSPVSGTIIRPLEDITDGLVQYSNGDIDPKYNIVEITEETKAELAAIKNVIGDYICKLCRLKFDDAFGLAQHRCACIVLLEYRCPECGKQFNCPANLASHRRWHKPRKESGRANITTIQPLNARKENRLEKNMKKSNAATVTHINFNCIDCGKKFKRQAYLRKHQLTHNNKNTIKSVENVEFSEISANDNVKHEELLYTPETHHSFDQEDSISNCSSSSNSNGYGRLQIIETGLTEEENIAAAALTNLRNCASVIQHTTLAH</sequence>
<dbReference type="GO" id="GO:0005634">
    <property type="term" value="C:nucleus"/>
    <property type="evidence" value="ECO:0007669"/>
    <property type="project" value="UniProtKB-SubCell"/>
</dbReference>
<dbReference type="PROSITE" id="PS50157">
    <property type="entry name" value="ZINC_FINGER_C2H2_2"/>
    <property type="match status" value="2"/>
</dbReference>
<keyword evidence="3" id="KW-0677">Repeat</keyword>
<dbReference type="VEuPathDB" id="VectorBase:GPAI046833"/>
<keyword evidence="8 10" id="KW-0539">Nucleus</keyword>
<keyword evidence="5" id="KW-0862">Zinc</keyword>
<dbReference type="CDD" id="cd00084">
    <property type="entry name" value="HMG-box_SF"/>
    <property type="match status" value="1"/>
</dbReference>
<dbReference type="GO" id="GO:0000978">
    <property type="term" value="F:RNA polymerase II cis-regulatory region sequence-specific DNA binding"/>
    <property type="evidence" value="ECO:0007669"/>
    <property type="project" value="TreeGrafter"/>
</dbReference>
<dbReference type="PROSITE" id="PS50118">
    <property type="entry name" value="HMG_BOX_2"/>
    <property type="match status" value="1"/>
</dbReference>
<dbReference type="InterPro" id="IPR013087">
    <property type="entry name" value="Znf_C2H2_type"/>
</dbReference>
<dbReference type="GO" id="GO:0010564">
    <property type="term" value="P:regulation of cell cycle process"/>
    <property type="evidence" value="ECO:0007669"/>
    <property type="project" value="TreeGrafter"/>
</dbReference>
<dbReference type="EnsemblMetazoa" id="GPAI046833-RA">
    <property type="protein sequence ID" value="GPAI046833-PA"/>
    <property type="gene ID" value="GPAI046833"/>
</dbReference>
<protein>
    <recommendedName>
        <fullName evidence="16">HMG box domain-containing protein</fullName>
    </recommendedName>
</protein>
<keyword evidence="15" id="KW-1185">Reference proteome</keyword>
<dbReference type="FunFam" id="3.30.160.60:FF:001896">
    <property type="entry name" value="insulinoma-associated protein 1b"/>
    <property type="match status" value="1"/>
</dbReference>
<evidence type="ECO:0000256" key="1">
    <source>
        <dbReference type="ARBA" id="ARBA00004123"/>
    </source>
</evidence>
<feature type="DNA-binding region" description="HMG box" evidence="10">
    <location>
        <begin position="119"/>
        <end position="193"/>
    </location>
</feature>
<evidence type="ECO:0000256" key="9">
    <source>
        <dbReference type="PROSITE-ProRule" id="PRU00042"/>
    </source>
</evidence>
<dbReference type="Proteomes" id="UP000092445">
    <property type="component" value="Unassembled WGS sequence"/>
</dbReference>
<dbReference type="InterPro" id="IPR009071">
    <property type="entry name" value="HMG_box_dom"/>
</dbReference>
<dbReference type="GO" id="GO:0017053">
    <property type="term" value="C:transcription repressor complex"/>
    <property type="evidence" value="ECO:0007669"/>
    <property type="project" value="TreeGrafter"/>
</dbReference>
<keyword evidence="10" id="KW-0238">DNA-binding</keyword>
<dbReference type="Gene3D" id="3.30.160.60">
    <property type="entry name" value="Classic Zinc Finger"/>
    <property type="match status" value="2"/>
</dbReference>
<dbReference type="PANTHER" id="PTHR15065">
    <property type="entry name" value="INSULINOMA-ASSOCIATED 1"/>
    <property type="match status" value="1"/>
</dbReference>
<dbReference type="PROSITE" id="PS00028">
    <property type="entry name" value="ZINC_FINGER_C2H2_1"/>
    <property type="match status" value="2"/>
</dbReference>
<dbReference type="GO" id="GO:0008270">
    <property type="term" value="F:zinc ion binding"/>
    <property type="evidence" value="ECO:0007669"/>
    <property type="project" value="UniProtKB-KW"/>
</dbReference>
<evidence type="ECO:0000313" key="14">
    <source>
        <dbReference type="EnsemblMetazoa" id="GPAI046833-PA"/>
    </source>
</evidence>
<evidence type="ECO:0000313" key="15">
    <source>
        <dbReference type="Proteomes" id="UP000092445"/>
    </source>
</evidence>
<dbReference type="SUPFAM" id="SSF57667">
    <property type="entry name" value="beta-beta-alpha zinc fingers"/>
    <property type="match status" value="1"/>
</dbReference>
<proteinExistence type="predicted"/>
<evidence type="ECO:0000256" key="11">
    <source>
        <dbReference type="SAM" id="MobiDB-lite"/>
    </source>
</evidence>
<reference evidence="15" key="1">
    <citation type="submission" date="2014-03" db="EMBL/GenBank/DDBJ databases">
        <authorList>
            <person name="Aksoy S."/>
            <person name="Warren W."/>
            <person name="Wilson R.K."/>
        </authorList>
    </citation>
    <scope>NUCLEOTIDE SEQUENCE [LARGE SCALE GENOMIC DNA]</scope>
    <source>
        <strain evidence="15">IAEA</strain>
    </source>
</reference>
<feature type="domain" description="C2H2-type" evidence="13">
    <location>
        <begin position="428"/>
        <end position="455"/>
    </location>
</feature>
<evidence type="ECO:0000256" key="5">
    <source>
        <dbReference type="ARBA" id="ARBA00022833"/>
    </source>
</evidence>